<organism evidence="2 3">
    <name type="scientific">Zhihengliuella halotolerans</name>
    <dbReference type="NCBI Taxonomy" id="370736"/>
    <lineage>
        <taxon>Bacteria</taxon>
        <taxon>Bacillati</taxon>
        <taxon>Actinomycetota</taxon>
        <taxon>Actinomycetes</taxon>
        <taxon>Micrococcales</taxon>
        <taxon>Micrococcaceae</taxon>
        <taxon>Zhihengliuella</taxon>
    </lineage>
</organism>
<sequence length="103" mass="12025">MGLFTQGIEVGCSPDGVPERLHWQGQDYAVCAEPVRWFERRSWWAEEQRAQRGSGSGLVDHEIWRVQAIGATDGQHRTFDLSRHQRSRRWRMIRVHEALRDAA</sequence>
<dbReference type="AlphaFoldDB" id="A0A4Q8AB11"/>
<dbReference type="InterPro" id="IPR045443">
    <property type="entry name" value="DUF6504"/>
</dbReference>
<name>A0A4Q8AB11_9MICC</name>
<gene>
    <name evidence="2" type="ORF">EV380_0899</name>
</gene>
<feature type="domain" description="DUF6504" evidence="1">
    <location>
        <begin position="15"/>
        <end position="96"/>
    </location>
</feature>
<evidence type="ECO:0000313" key="2">
    <source>
        <dbReference type="EMBL" id="RZU61330.1"/>
    </source>
</evidence>
<accession>A0A4Q8AB11</accession>
<keyword evidence="3" id="KW-1185">Reference proteome</keyword>
<protein>
    <recommendedName>
        <fullName evidence="1">DUF6504 domain-containing protein</fullName>
    </recommendedName>
</protein>
<dbReference type="OrthoDB" id="5190586at2"/>
<proteinExistence type="predicted"/>
<dbReference type="Pfam" id="PF20114">
    <property type="entry name" value="DUF6504"/>
    <property type="match status" value="1"/>
</dbReference>
<dbReference type="Proteomes" id="UP000292685">
    <property type="component" value="Unassembled WGS sequence"/>
</dbReference>
<reference evidence="2 3" key="1">
    <citation type="submission" date="2019-02" db="EMBL/GenBank/DDBJ databases">
        <title>Sequencing the genomes of 1000 actinobacteria strains.</title>
        <authorList>
            <person name="Klenk H.-P."/>
        </authorList>
    </citation>
    <scope>NUCLEOTIDE SEQUENCE [LARGE SCALE GENOMIC DNA]</scope>
    <source>
        <strain evidence="2 3">DSM 17364</strain>
    </source>
</reference>
<comment type="caution">
    <text evidence="2">The sequence shown here is derived from an EMBL/GenBank/DDBJ whole genome shotgun (WGS) entry which is preliminary data.</text>
</comment>
<dbReference type="RefSeq" id="WP_102158290.1">
    <property type="nucleotide sequence ID" value="NZ_PGGT01000020.1"/>
</dbReference>
<evidence type="ECO:0000259" key="1">
    <source>
        <dbReference type="Pfam" id="PF20114"/>
    </source>
</evidence>
<evidence type="ECO:0000313" key="3">
    <source>
        <dbReference type="Proteomes" id="UP000292685"/>
    </source>
</evidence>
<dbReference type="EMBL" id="SHLA01000001">
    <property type="protein sequence ID" value="RZU61330.1"/>
    <property type="molecule type" value="Genomic_DNA"/>
</dbReference>